<dbReference type="OrthoDB" id="5428890at2759"/>
<evidence type="ECO:0000313" key="1">
    <source>
        <dbReference type="EMBL" id="EEA24767.1"/>
    </source>
</evidence>
<organism evidence="1 2">
    <name type="scientific">Talaromyces marneffei (strain ATCC 18224 / CBS 334.59 / QM 7333)</name>
    <name type="common">Penicillium marneffei</name>
    <dbReference type="NCBI Taxonomy" id="441960"/>
    <lineage>
        <taxon>Eukaryota</taxon>
        <taxon>Fungi</taxon>
        <taxon>Dikarya</taxon>
        <taxon>Ascomycota</taxon>
        <taxon>Pezizomycotina</taxon>
        <taxon>Eurotiomycetes</taxon>
        <taxon>Eurotiomycetidae</taxon>
        <taxon>Eurotiales</taxon>
        <taxon>Trichocomaceae</taxon>
        <taxon>Talaromyces</taxon>
        <taxon>Talaromyces sect. Talaromyces</taxon>
    </lineage>
</organism>
<dbReference type="AlphaFoldDB" id="B6QDD9"/>
<keyword evidence="2" id="KW-1185">Reference proteome</keyword>
<sequence>MMQFRDLPLGRSPWRPLNWTNGSFQDSLTSQSVGLSAYVETDVLSPHSTFNAPNPTRIAGVKIEWTDNLNDHLKPKGHNTTVIIFHHPSFLGIQRQDSHEGITLHRDLFPAGFIEEPLQTLALIFPQDGRETQIWLEKIRSDSHTPTLDPKAVRCGRLKSDGQHRKDFTFLRDRLTILKQVFDEAEPNTIDPTVMV</sequence>
<reference evidence="2" key="1">
    <citation type="journal article" date="2015" name="Genome Announc.">
        <title>Genome sequence of the AIDS-associated pathogen Penicillium marneffei (ATCC18224) and its near taxonomic relative Talaromyces stipitatus (ATCC10500).</title>
        <authorList>
            <person name="Nierman W.C."/>
            <person name="Fedorova-Abrams N.D."/>
            <person name="Andrianopoulos A."/>
        </authorList>
    </citation>
    <scope>NUCLEOTIDE SEQUENCE [LARGE SCALE GENOMIC DNA]</scope>
    <source>
        <strain evidence="2">ATCC 18224 / CBS 334.59 / QM 7333</strain>
    </source>
</reference>
<dbReference type="VEuPathDB" id="FungiDB:PMAA_087450"/>
<gene>
    <name evidence="1" type="ORF">PMAA_087450</name>
</gene>
<evidence type="ECO:0000313" key="2">
    <source>
        <dbReference type="Proteomes" id="UP000001294"/>
    </source>
</evidence>
<name>B6QDD9_TALMQ</name>
<dbReference type="PhylomeDB" id="B6QDD9"/>
<dbReference type="HOGENOM" id="CLU_053383_2_1_1"/>
<dbReference type="Proteomes" id="UP000001294">
    <property type="component" value="Unassembled WGS sequence"/>
</dbReference>
<protein>
    <submittedName>
        <fullName evidence="1">Uncharacterized protein</fullName>
    </submittedName>
</protein>
<proteinExistence type="predicted"/>
<dbReference type="EMBL" id="DS995901">
    <property type="protein sequence ID" value="EEA24767.1"/>
    <property type="molecule type" value="Genomic_DNA"/>
</dbReference>
<accession>B6QDD9</accession>